<protein>
    <submittedName>
        <fullName evidence="1">Alpha-methylacyl-CoA racemase</fullName>
        <ecNumber evidence="1">5.1.99.4</ecNumber>
    </submittedName>
</protein>
<geneLocation type="plasmid" evidence="1 2">
    <name>megaplasmid</name>
</geneLocation>
<dbReference type="SUPFAM" id="SSF89796">
    <property type="entry name" value="CoA-transferase family III (CaiB/BaiF)"/>
    <property type="match status" value="1"/>
</dbReference>
<evidence type="ECO:0000313" key="2">
    <source>
        <dbReference type="Proteomes" id="UP000002429"/>
    </source>
</evidence>
<dbReference type="HOGENOM" id="CLU_033975_5_0_4"/>
<dbReference type="PANTHER" id="PTHR48228:SF5">
    <property type="entry name" value="ALPHA-METHYLACYL-COA RACEMASE"/>
    <property type="match status" value="1"/>
</dbReference>
<sequence>MGPLKGIKVVEMAGIAPGPFAAMMLADMGAEVLCIERPTAAQHCQPTASNVLHRNRRSLALDLKNPVALRVLRRLISSANALIEGYRPGVMERLGLGPEICLADNPSLVYGRMTGWGQDGPMAQAAGHDVNYISLTGALHAIGRRDAPPPIPLNLVGDFGGGGMFLAFGVVCALLEAQTSGLGQVVDAAMVDGAAAMMAYMCAARASGRWSDQRGENVLDGAAPWYRVYETSDGQYISVAAAEPKFYAELLRLLELSDETLPDQFDRSGWPTLTERLTTVFGTRSRAEWSKLLEGTDACFAPVLSLAEAPGHPHLRARNTFIEVDGIIQPAPAPRFSRTVPAQPLPWTPAKTDDRATLTAWGIDEYEISQLESAGILG</sequence>
<dbReference type="Proteomes" id="UP000002429">
    <property type="component" value="Plasmid megaplasmid"/>
</dbReference>
<keyword evidence="1" id="KW-0614">Plasmid</keyword>
<dbReference type="PANTHER" id="PTHR48228">
    <property type="entry name" value="SUCCINYL-COA--D-CITRAMALATE COA-TRANSFERASE"/>
    <property type="match status" value="1"/>
</dbReference>
<keyword evidence="2" id="KW-1185">Reference proteome</keyword>
<organism evidence="1 2">
    <name type="scientific">Cupriavidus metallidurans (strain ATCC 43123 / DSM 2839 / NBRC 102507 / CH34)</name>
    <name type="common">Ralstonia metallidurans</name>
    <dbReference type="NCBI Taxonomy" id="266264"/>
    <lineage>
        <taxon>Bacteria</taxon>
        <taxon>Pseudomonadati</taxon>
        <taxon>Pseudomonadota</taxon>
        <taxon>Betaproteobacteria</taxon>
        <taxon>Burkholderiales</taxon>
        <taxon>Burkholderiaceae</taxon>
        <taxon>Cupriavidus</taxon>
    </lineage>
</organism>
<dbReference type="eggNOG" id="COG1804">
    <property type="taxonomic scope" value="Bacteria"/>
</dbReference>
<dbReference type="AlphaFoldDB" id="Q1LBU2"/>
<dbReference type="Gene3D" id="3.40.50.10540">
    <property type="entry name" value="Crotonobetainyl-coa:carnitine coa-transferase, domain 1"/>
    <property type="match status" value="1"/>
</dbReference>
<dbReference type="EC" id="5.1.99.4" evidence="1"/>
<gene>
    <name evidence="1" type="ordered locus">Rmet_5525</name>
</gene>
<accession>Q1LBU2</accession>
<proteinExistence type="predicted"/>
<evidence type="ECO:0000313" key="1">
    <source>
        <dbReference type="EMBL" id="ABF12384.1"/>
    </source>
</evidence>
<keyword evidence="1" id="KW-0413">Isomerase</keyword>
<dbReference type="Pfam" id="PF02515">
    <property type="entry name" value="CoA_transf_3"/>
    <property type="match status" value="1"/>
</dbReference>
<dbReference type="GO" id="GO:0008111">
    <property type="term" value="F:alpha-methylacyl-CoA racemase activity"/>
    <property type="evidence" value="ECO:0007669"/>
    <property type="project" value="UniProtKB-EC"/>
</dbReference>
<dbReference type="InterPro" id="IPR044855">
    <property type="entry name" value="CoA-Trfase_III_dom3_sf"/>
</dbReference>
<reference evidence="2" key="1">
    <citation type="journal article" date="2010" name="PLoS ONE">
        <title>The complete genome sequence of Cupriavidus metallidurans strain CH34, a master survivalist in harsh and anthropogenic environments.</title>
        <authorList>
            <person name="Janssen P.J."/>
            <person name="Van Houdt R."/>
            <person name="Moors H."/>
            <person name="Monsieurs P."/>
            <person name="Morin N."/>
            <person name="Michaux A."/>
            <person name="Benotmane M.A."/>
            <person name="Leys N."/>
            <person name="Vallaeys T."/>
            <person name="Lapidus A."/>
            <person name="Monchy S."/>
            <person name="Medigue C."/>
            <person name="Taghavi S."/>
            <person name="McCorkle S."/>
            <person name="Dunn J."/>
            <person name="van der Lelie D."/>
            <person name="Mergeay M."/>
        </authorList>
    </citation>
    <scope>NUCLEOTIDE SEQUENCE [LARGE SCALE GENOMIC DNA]</scope>
    <source>
        <strain evidence="2">ATCC 43123 / DSM 2839 / NBRC 102507 / CH34</strain>
    </source>
</reference>
<dbReference type="InterPro" id="IPR023606">
    <property type="entry name" value="CoA-Trfase_III_dom_1_sf"/>
</dbReference>
<dbReference type="InterPro" id="IPR003673">
    <property type="entry name" value="CoA-Trfase_fam_III"/>
</dbReference>
<name>Q1LBU2_CUPMC</name>
<dbReference type="Gene3D" id="3.30.1540.10">
    <property type="entry name" value="formyl-coa transferase, domain 3"/>
    <property type="match status" value="1"/>
</dbReference>
<dbReference type="KEGG" id="rme:Rmet_5525"/>
<dbReference type="RefSeq" id="WP_011519928.1">
    <property type="nucleotide sequence ID" value="NC_007974.2"/>
</dbReference>
<dbReference type="InterPro" id="IPR050509">
    <property type="entry name" value="CoA-transferase_III"/>
</dbReference>
<dbReference type="EMBL" id="CP000353">
    <property type="protein sequence ID" value="ABF12384.1"/>
    <property type="molecule type" value="Genomic_DNA"/>
</dbReference>